<name>A0A914DBE4_9BILA</name>
<evidence type="ECO:0000259" key="1">
    <source>
        <dbReference type="Pfam" id="PF07985"/>
    </source>
</evidence>
<dbReference type="WBParaSite" id="ACRNAN_scaffold21887.g23611.t1">
    <property type="protein sequence ID" value="ACRNAN_scaffold21887.g23611.t1"/>
    <property type="gene ID" value="ACRNAN_scaffold21887.g23611"/>
</dbReference>
<keyword evidence="2" id="KW-1185">Reference proteome</keyword>
<reference evidence="3" key="1">
    <citation type="submission" date="2022-11" db="UniProtKB">
        <authorList>
            <consortium name="WormBaseParasite"/>
        </authorList>
    </citation>
    <scope>IDENTIFICATION</scope>
</reference>
<dbReference type="InterPro" id="IPR012942">
    <property type="entry name" value="SRR1-like"/>
</dbReference>
<evidence type="ECO:0000313" key="2">
    <source>
        <dbReference type="Proteomes" id="UP000887540"/>
    </source>
</evidence>
<evidence type="ECO:0000313" key="3">
    <source>
        <dbReference type="WBParaSite" id="ACRNAN_scaffold21887.g23611.t1"/>
    </source>
</evidence>
<proteinExistence type="predicted"/>
<feature type="domain" description="SRR1-like" evidence="1">
    <location>
        <begin position="21"/>
        <end position="157"/>
    </location>
</feature>
<protein>
    <submittedName>
        <fullName evidence="3">SRR1-like domain-containing protein</fullName>
    </submittedName>
</protein>
<organism evidence="2 3">
    <name type="scientific">Acrobeloides nanus</name>
    <dbReference type="NCBI Taxonomy" id="290746"/>
    <lineage>
        <taxon>Eukaryota</taxon>
        <taxon>Metazoa</taxon>
        <taxon>Ecdysozoa</taxon>
        <taxon>Nematoda</taxon>
        <taxon>Chromadorea</taxon>
        <taxon>Rhabditida</taxon>
        <taxon>Tylenchina</taxon>
        <taxon>Cephalobomorpha</taxon>
        <taxon>Cephaloboidea</taxon>
        <taxon>Cephalobidae</taxon>
        <taxon>Acrobeloides</taxon>
    </lineage>
</organism>
<accession>A0A914DBE4</accession>
<dbReference type="Proteomes" id="UP000887540">
    <property type="component" value="Unplaced"/>
</dbReference>
<dbReference type="AlphaFoldDB" id="A0A914DBE4"/>
<sequence length="177" mass="20175">MTLAQNEFNNSILKDFTLQTVHKLLNGRRLSCIRAIGIGSLCWSLYHYGNLSSARQLSIILAIKEAFPDAIVTYQELRLHTAVIRWLKEEGIDVLEPSDDFSIIPKECQVNDPNGVTLCIMPHLPIHLVDNLLLSYWEETVLDNLIIIADKFDRSYKGMEFYRNSQKPCTGIKGPIQ</sequence>
<dbReference type="Pfam" id="PF07985">
    <property type="entry name" value="SRR1"/>
    <property type="match status" value="1"/>
</dbReference>